<accession>A0A7U9TI72</accession>
<reference evidence="1" key="1">
    <citation type="submission" date="2021-01" db="EMBL/GenBank/DDBJ databases">
        <title>Draft genome sequence of Acholeplasmataceae bacterium strain Mahy22.</title>
        <authorList>
            <person name="Watanabe M."/>
            <person name="Kojima H."/>
            <person name="Fukui M."/>
        </authorList>
    </citation>
    <scope>NUCLEOTIDE SEQUENCE</scope>
    <source>
        <strain evidence="1">Mahy22</strain>
    </source>
</reference>
<evidence type="ECO:0000313" key="1">
    <source>
        <dbReference type="EMBL" id="BCR35392.1"/>
    </source>
</evidence>
<evidence type="ECO:0000313" key="2">
    <source>
        <dbReference type="Proteomes" id="UP000620133"/>
    </source>
</evidence>
<protein>
    <submittedName>
        <fullName evidence="1">Uncharacterized protein</fullName>
    </submittedName>
</protein>
<name>A0A7U9TI72_9MOLU</name>
<keyword evidence="2" id="KW-1185">Reference proteome</keyword>
<dbReference type="EMBL" id="AP024412">
    <property type="protein sequence ID" value="BCR35392.1"/>
    <property type="molecule type" value="Genomic_DNA"/>
</dbReference>
<dbReference type="Proteomes" id="UP000620133">
    <property type="component" value="Chromosome"/>
</dbReference>
<dbReference type="RefSeq" id="WP_176239691.1">
    <property type="nucleotide sequence ID" value="NZ_AP024412.1"/>
</dbReference>
<organism evidence="1 2">
    <name type="scientific">Mariniplasma anaerobium</name>
    <dbReference type="NCBI Taxonomy" id="2735436"/>
    <lineage>
        <taxon>Bacteria</taxon>
        <taxon>Bacillati</taxon>
        <taxon>Mycoplasmatota</taxon>
        <taxon>Mollicutes</taxon>
        <taxon>Acholeplasmatales</taxon>
        <taxon>Acholeplasmataceae</taxon>
        <taxon>Mariniplasma</taxon>
    </lineage>
</organism>
<dbReference type="AlphaFoldDB" id="A0A7U9TI72"/>
<dbReference type="InterPro" id="IPR021301">
    <property type="entry name" value="DUF2779"/>
</dbReference>
<dbReference type="Pfam" id="PF11074">
    <property type="entry name" value="DUF2779"/>
    <property type="match status" value="1"/>
</dbReference>
<proteinExistence type="predicted"/>
<gene>
    <name evidence="1" type="ORF">MPAN_002850</name>
</gene>
<sequence>MLISKTRFINYIRCDRYPALDEIHREKNKAVVSFSEQDDLSDLMSKENEAKISVLLESMIDEHNEDILVKTNPQMETMLKYYNEIEMISGRIIERKFKGDTIYALDTFDQKRFEYELEGYRFYCFLDGYQEDKDTIRIFEVKSTTSKKFLDMTFKLDDQRLSVFEYSPESILMLREDLGLEVNEDYHKKLKKLRNRLSKEGRYFYDIAYQRYVLEHTLKTDKNVKYYLGVLNSKYVHQGLVDDQNKPIYSDDLITFIDVTEFTKSMMSIIEKDQKIVMDRLDEMNANPVDLGPHCQRKDSRECIFYPICYKNIPAKNSIFTYIDGHHGFKDELGEKHDRFDLINQGYLTAFDVPYNWLNREKNKVQRQVMDSKIAFMENHKIKAAIESLKYPIYHLDFETFPCPLPRFKGETPYTQSLFQYSIHIEHSPGVCHKDHDNYGFIAKTHDDLRRELVETMIDIIKDDGGSIMVYNQSFEQTRLKEMAKFFPEHQERLLDMVDRLVDLMDFVKGNKKFFKSLGFDDQQADGFCYYHNDLNGSFSIKKVLPVFSHLKYDGMPIGNGTDALVAYANFPFMEKKEFEQTYQDLLEYCKQDTWAMVEILDALRKQVN</sequence>
<dbReference type="KEGG" id="manr:MPAN_002850"/>